<reference evidence="3" key="1">
    <citation type="journal article" date="2022" name="Int. J. Syst. Evol. Microbiol.">
        <title>Prevotella lacticifex sp. nov., isolated from the rumen of cows.</title>
        <authorList>
            <person name="Shinkai T."/>
            <person name="Ikeyama N."/>
            <person name="Kumagai M."/>
            <person name="Ohmori H."/>
            <person name="Sakamoto M."/>
            <person name="Ohkuma M."/>
            <person name="Mitsumori M."/>
        </authorList>
    </citation>
    <scope>NUCLEOTIDE SEQUENCE</scope>
    <source>
        <strain evidence="3">R5076</strain>
    </source>
</reference>
<sequence length="316" mass="38068">MVDFKYYKTMAKNLLAQYIWEINELNRSEHGLTLTELNERWLRNDKLNDRKIPLIRKTWYAHRQEIFYQFGIDIECNKRTNKYYIKYKESIGQPDIQNWLLNSFAVGNMLLQGKDMKGRILYENVPSGYDYLTDLIEAMRENKIIQITYCGFWSGKKATFELKPYCLKVFKQRWYIIAGNVSYESTWIYALDRIEDLEITTKKFKLPKGFDAERFFAPYYGVSITEDDETTVRLKVYGKQVMYIRLLKIHESQEEIKTTPEYSIFEYHIKPTFEFEQELLSHGEDVEVLEPDYLRKRIEDHIVRMGRRYGLQLKEK</sequence>
<dbReference type="PROSITE" id="PS52050">
    <property type="entry name" value="WYL"/>
    <property type="match status" value="1"/>
</dbReference>
<dbReference type="PANTHER" id="PTHR34580">
    <property type="match status" value="1"/>
</dbReference>
<dbReference type="InterPro" id="IPR026881">
    <property type="entry name" value="WYL_dom"/>
</dbReference>
<proteinExistence type="predicted"/>
<evidence type="ECO:0000259" key="2">
    <source>
        <dbReference type="Pfam" id="PF25583"/>
    </source>
</evidence>
<dbReference type="Pfam" id="PF25583">
    <property type="entry name" value="WCX"/>
    <property type="match status" value="1"/>
</dbReference>
<evidence type="ECO:0000313" key="3">
    <source>
        <dbReference type="EMBL" id="GJG57695.1"/>
    </source>
</evidence>
<dbReference type="InterPro" id="IPR057727">
    <property type="entry name" value="WCX_dom"/>
</dbReference>
<evidence type="ECO:0000313" key="4">
    <source>
        <dbReference type="Proteomes" id="UP000825483"/>
    </source>
</evidence>
<dbReference type="Pfam" id="PF13280">
    <property type="entry name" value="WYL"/>
    <property type="match status" value="1"/>
</dbReference>
<dbReference type="EMBL" id="BPUB01000001">
    <property type="protein sequence ID" value="GJG57695.1"/>
    <property type="molecule type" value="Genomic_DNA"/>
</dbReference>
<dbReference type="AlphaFoldDB" id="A0A9R1C806"/>
<gene>
    <name evidence="3" type="ORF">PRLR5076_05460</name>
</gene>
<keyword evidence="4" id="KW-1185">Reference proteome</keyword>
<evidence type="ECO:0000259" key="1">
    <source>
        <dbReference type="Pfam" id="PF13280"/>
    </source>
</evidence>
<dbReference type="Proteomes" id="UP000825483">
    <property type="component" value="Unassembled WGS sequence"/>
</dbReference>
<protein>
    <submittedName>
        <fullName evidence="3">WYL domain-containing protein</fullName>
    </submittedName>
</protein>
<dbReference type="PANTHER" id="PTHR34580:SF9">
    <property type="entry name" value="SLL5097 PROTEIN"/>
    <property type="match status" value="1"/>
</dbReference>
<comment type="caution">
    <text evidence="3">The sequence shown here is derived from an EMBL/GenBank/DDBJ whole genome shotgun (WGS) entry which is preliminary data.</text>
</comment>
<dbReference type="InterPro" id="IPR051534">
    <property type="entry name" value="CBASS_pafABC_assoc_protein"/>
</dbReference>
<name>A0A9R1C806_9BACT</name>
<feature type="domain" description="WYL" evidence="1">
    <location>
        <begin position="131"/>
        <end position="199"/>
    </location>
</feature>
<accession>A0A9R1C806</accession>
<organism evidence="3 4">
    <name type="scientific">Prevotella lacticifex</name>
    <dbReference type="NCBI Taxonomy" id="2854755"/>
    <lineage>
        <taxon>Bacteria</taxon>
        <taxon>Pseudomonadati</taxon>
        <taxon>Bacteroidota</taxon>
        <taxon>Bacteroidia</taxon>
        <taxon>Bacteroidales</taxon>
        <taxon>Prevotellaceae</taxon>
        <taxon>Prevotella</taxon>
    </lineage>
</organism>
<feature type="domain" description="WCX" evidence="2">
    <location>
        <begin position="230"/>
        <end position="305"/>
    </location>
</feature>